<dbReference type="Gene3D" id="3.30.420.40">
    <property type="match status" value="2"/>
</dbReference>
<evidence type="ECO:0000256" key="1">
    <source>
        <dbReference type="SAM" id="Coils"/>
    </source>
</evidence>
<evidence type="ECO:0000313" key="3">
    <source>
        <dbReference type="Proteomes" id="UP001556637"/>
    </source>
</evidence>
<comment type="caution">
    <text evidence="2">The sequence shown here is derived from an EMBL/GenBank/DDBJ whole genome shotgun (WGS) entry which is preliminary data.</text>
</comment>
<evidence type="ECO:0000313" key="2">
    <source>
        <dbReference type="EMBL" id="MEX0430628.1"/>
    </source>
</evidence>
<organism evidence="2 3">
    <name type="scientific">Spiribacter insolitus</name>
    <dbReference type="NCBI Taxonomy" id="3122417"/>
    <lineage>
        <taxon>Bacteria</taxon>
        <taxon>Pseudomonadati</taxon>
        <taxon>Pseudomonadota</taxon>
        <taxon>Gammaproteobacteria</taxon>
        <taxon>Chromatiales</taxon>
        <taxon>Ectothiorhodospiraceae</taxon>
        <taxon>Spiribacter</taxon>
    </lineage>
</organism>
<protein>
    <submittedName>
        <fullName evidence="2">PilN domain-containing protein</fullName>
    </submittedName>
</protein>
<dbReference type="Gene3D" id="3.30.1490.300">
    <property type="match status" value="1"/>
</dbReference>
<dbReference type="Proteomes" id="UP001556637">
    <property type="component" value="Unassembled WGS sequence"/>
</dbReference>
<accession>A0ABV3T5Y5</accession>
<dbReference type="EMBL" id="JBAKFF010000001">
    <property type="protein sequence ID" value="MEX0430628.1"/>
    <property type="molecule type" value="Genomic_DNA"/>
</dbReference>
<keyword evidence="1" id="KW-0175">Coiled coil</keyword>
<feature type="coiled-coil region" evidence="1">
    <location>
        <begin position="365"/>
        <end position="399"/>
    </location>
</feature>
<proteinExistence type="predicted"/>
<dbReference type="Pfam" id="PF05137">
    <property type="entry name" value="PilN"/>
    <property type="match status" value="1"/>
</dbReference>
<name>A0ABV3T5Y5_9GAMM</name>
<dbReference type="InterPro" id="IPR007813">
    <property type="entry name" value="PilN"/>
</dbReference>
<sequence>MAGDFNLFREKRTLHQDQSGIHFAQSSVALSVLSEDGARVELCVNRPCGREDAAAVLADLVAEHGLRGTPAYVTLSRGDYDTQYVDLPGISDAELRDALQWRVTPPGVMSADEIVATGIRLSNDRAGGTDGAPLVRATVMPRSTLDRITDAVLGAGLDLRAVFPRETALITLARRGVSHEAAATGRDDPEPPVLSVFVGPRSTGIAIARDNNLYLSRTLQMEVASEAGLTTSQQELLVNECLRTAENFNKRLSTVALTDACIGPAFHGMDEVRQALTEALGIECRVLSLPPDIEPADESTAATAATPQGMLAVAGTLDVSLPENASLYRRPPKTRSATSPAVLTAGLAAATAGLVVITGIQSLLLNSGQQQLDAAQRERDALQEQVASLQAETEGIENVEPSPELIAERDRIERRRAFYVTILDDFEGVDTSLKEGFSGPLQALAQTPVDGLWLHEIAIDADDVTLRGHALSPFEAETLADRLESQPAFSDWSPESIDIGEPVAQGNDITARAFTIRGDGLLAVAAPRKTDNNRSTQEATGLQALLQGLRNSNE</sequence>
<gene>
    <name evidence="2" type="ORF">V6X30_04320</name>
</gene>
<reference evidence="2 3" key="1">
    <citation type="submission" date="2024-02" db="EMBL/GenBank/DDBJ databases">
        <title>New especies of Spiribacter isolated from saline water.</title>
        <authorList>
            <person name="Leon M.J."/>
            <person name="De La Haba R."/>
            <person name="Sanchez-Porro C."/>
            <person name="Ventosa A."/>
        </authorList>
    </citation>
    <scope>NUCLEOTIDE SEQUENCE [LARGE SCALE GENOMIC DNA]</scope>
    <source>
        <strain evidence="3">ag22IC4-189</strain>
    </source>
</reference>
<keyword evidence="3" id="KW-1185">Reference proteome</keyword>
<dbReference type="RefSeq" id="WP_367983416.1">
    <property type="nucleotide sequence ID" value="NZ_JBAKFF010000001.1"/>
</dbReference>